<evidence type="ECO:0000313" key="2">
    <source>
        <dbReference type="Proteomes" id="UP000237271"/>
    </source>
</evidence>
<organism evidence="1 2">
    <name type="scientific">Phytophthora palmivora</name>
    <dbReference type="NCBI Taxonomy" id="4796"/>
    <lineage>
        <taxon>Eukaryota</taxon>
        <taxon>Sar</taxon>
        <taxon>Stramenopiles</taxon>
        <taxon>Oomycota</taxon>
        <taxon>Peronosporomycetes</taxon>
        <taxon>Peronosporales</taxon>
        <taxon>Peronosporaceae</taxon>
        <taxon>Phytophthora</taxon>
    </lineage>
</organism>
<sequence length="346" mass="39709">MDDLLSSYQTSLLDMVFLGDIANRGKFNMIMADQIDPFMPGLEYMDRGDFENELKQVLGESAGSTSKRFEKVFISYFSLLCREMFLRSFFTPIFTRIQLSKHIRELIFRAKEDPHHLVTIRAKLNQATNDLILFTDTLGYLLESLEFVTNYIQASLQSAKAHSRADFRAKEDPHHLVTIRAKLNQATNDLILFTDTLGYLLESLEFVEIPQKSPNASEEEKSIFSYFDLKKQHHDILLRAHDLEKLVIGAKYEIVNLRQMAEVLNTSELEDIFKTVEGNTETLADSSLVVEQCGSSIELVQTAFAKLIIDMPLLSFVVNGWDSECIYALIRYKKKRATKWSMTGEQ</sequence>
<protein>
    <submittedName>
        <fullName evidence="1">Uncharacterized protein</fullName>
    </submittedName>
</protein>
<dbReference type="Proteomes" id="UP000237271">
    <property type="component" value="Unassembled WGS sequence"/>
</dbReference>
<dbReference type="OrthoDB" id="111762at2759"/>
<evidence type="ECO:0000313" key="1">
    <source>
        <dbReference type="EMBL" id="POM77276.1"/>
    </source>
</evidence>
<reference evidence="1 2" key="1">
    <citation type="journal article" date="2017" name="Genome Biol. Evol.">
        <title>Phytophthora megakarya and P. palmivora, closely related causal agents of cacao black pod rot, underwent increases in genome sizes and gene numbers by different mechanisms.</title>
        <authorList>
            <person name="Ali S.S."/>
            <person name="Shao J."/>
            <person name="Lary D.J."/>
            <person name="Kronmiller B."/>
            <person name="Shen D."/>
            <person name="Strem M.D."/>
            <person name="Amoako-Attah I."/>
            <person name="Akrofi A.Y."/>
            <person name="Begoude B.A."/>
            <person name="Ten Hoopen G.M."/>
            <person name="Coulibaly K."/>
            <person name="Kebe B.I."/>
            <person name="Melnick R.L."/>
            <person name="Guiltinan M.J."/>
            <person name="Tyler B.M."/>
            <person name="Meinhardt L.W."/>
            <person name="Bailey B.A."/>
        </authorList>
    </citation>
    <scope>NUCLEOTIDE SEQUENCE [LARGE SCALE GENOMIC DNA]</scope>
    <source>
        <strain evidence="2">sbr112.9</strain>
    </source>
</reference>
<accession>A0A2P4YHI6</accession>
<gene>
    <name evidence="1" type="ORF">PHPALM_5364</name>
</gene>
<comment type="caution">
    <text evidence="1">The sequence shown here is derived from an EMBL/GenBank/DDBJ whole genome shotgun (WGS) entry which is preliminary data.</text>
</comment>
<dbReference type="AlphaFoldDB" id="A0A2P4YHI6"/>
<keyword evidence="2" id="KW-1185">Reference proteome</keyword>
<name>A0A2P4YHI6_9STRA</name>
<proteinExistence type="predicted"/>
<dbReference type="EMBL" id="NCKW01002766">
    <property type="protein sequence ID" value="POM77276.1"/>
    <property type="molecule type" value="Genomic_DNA"/>
</dbReference>